<gene>
    <name evidence="2" type="ORF">DICPUDRAFT_146965</name>
</gene>
<feature type="signal peptide" evidence="1">
    <location>
        <begin position="1"/>
        <end position="19"/>
    </location>
</feature>
<evidence type="ECO:0000256" key="1">
    <source>
        <dbReference type="SAM" id="SignalP"/>
    </source>
</evidence>
<dbReference type="VEuPathDB" id="AmoebaDB:DICPUDRAFT_146965"/>
<reference evidence="3" key="1">
    <citation type="journal article" date="2011" name="Genome Biol.">
        <title>Comparative genomics of the social amoebae Dictyostelium discoideum and Dictyostelium purpureum.</title>
        <authorList>
            <consortium name="US DOE Joint Genome Institute (JGI-PGF)"/>
            <person name="Sucgang R."/>
            <person name="Kuo A."/>
            <person name="Tian X."/>
            <person name="Salerno W."/>
            <person name="Parikh A."/>
            <person name="Feasley C.L."/>
            <person name="Dalin E."/>
            <person name="Tu H."/>
            <person name="Huang E."/>
            <person name="Barry K."/>
            <person name="Lindquist E."/>
            <person name="Shapiro H."/>
            <person name="Bruce D."/>
            <person name="Schmutz J."/>
            <person name="Salamov A."/>
            <person name="Fey P."/>
            <person name="Gaudet P."/>
            <person name="Anjard C."/>
            <person name="Babu M.M."/>
            <person name="Basu S."/>
            <person name="Bushmanova Y."/>
            <person name="van der Wel H."/>
            <person name="Katoh-Kurasawa M."/>
            <person name="Dinh C."/>
            <person name="Coutinho P.M."/>
            <person name="Saito T."/>
            <person name="Elias M."/>
            <person name="Schaap P."/>
            <person name="Kay R.R."/>
            <person name="Henrissat B."/>
            <person name="Eichinger L."/>
            <person name="Rivero F."/>
            <person name="Putnam N.H."/>
            <person name="West C.M."/>
            <person name="Loomis W.F."/>
            <person name="Chisholm R.L."/>
            <person name="Shaulsky G."/>
            <person name="Strassmann J.E."/>
            <person name="Queller D.C."/>
            <person name="Kuspa A."/>
            <person name="Grigoriev I.V."/>
        </authorList>
    </citation>
    <scope>NUCLEOTIDE SEQUENCE [LARGE SCALE GENOMIC DNA]</scope>
    <source>
        <strain evidence="3">QSDP1</strain>
    </source>
</reference>
<proteinExistence type="predicted"/>
<dbReference type="InParanoid" id="F0Z7B3"/>
<dbReference type="AlphaFoldDB" id="F0Z7B3"/>
<dbReference type="KEGG" id="dpp:DICPUDRAFT_146965"/>
<keyword evidence="1" id="KW-0732">Signal</keyword>
<organism evidence="2 3">
    <name type="scientific">Dictyostelium purpureum</name>
    <name type="common">Slime mold</name>
    <dbReference type="NCBI Taxonomy" id="5786"/>
    <lineage>
        <taxon>Eukaryota</taxon>
        <taxon>Amoebozoa</taxon>
        <taxon>Evosea</taxon>
        <taxon>Eumycetozoa</taxon>
        <taxon>Dictyostelia</taxon>
        <taxon>Dictyosteliales</taxon>
        <taxon>Dictyosteliaceae</taxon>
        <taxon>Dictyostelium</taxon>
    </lineage>
</organism>
<dbReference type="GeneID" id="10509242"/>
<name>F0Z7B3_DICPU</name>
<sequence length="170" mass="17576">MRFIATLLVFLAVLFVVRSEDAIKLVRYCSPDKAALVDAALPTSDPSNCPAANGKTVEIGVGSCQTYTDICQPIVKGQAKVTALADSKFKVDLFNSGCETEGSTPISTQEVECSKCYQLTVNDMSLGYFSVECPAASSASEPASESTSSSSSTIVASAALALGSIAAALL</sequence>
<dbReference type="Proteomes" id="UP000001064">
    <property type="component" value="Unassembled WGS sequence"/>
</dbReference>
<feature type="chain" id="PRO_5003264963" evidence="1">
    <location>
        <begin position="20"/>
        <end position="170"/>
    </location>
</feature>
<evidence type="ECO:0000313" key="3">
    <source>
        <dbReference type="Proteomes" id="UP000001064"/>
    </source>
</evidence>
<dbReference type="EMBL" id="GL870946">
    <property type="protein sequence ID" value="EGC40147.1"/>
    <property type="molecule type" value="Genomic_DNA"/>
</dbReference>
<dbReference type="RefSeq" id="XP_003283337.1">
    <property type="nucleotide sequence ID" value="XM_003283289.1"/>
</dbReference>
<evidence type="ECO:0000313" key="2">
    <source>
        <dbReference type="EMBL" id="EGC40147.1"/>
    </source>
</evidence>
<accession>F0Z7B3</accession>
<protein>
    <submittedName>
        <fullName evidence="2">Uncharacterized protein</fullName>
    </submittedName>
</protein>
<keyword evidence="3" id="KW-1185">Reference proteome</keyword>